<evidence type="ECO:0000313" key="6">
    <source>
        <dbReference type="Proteomes" id="UP000323717"/>
    </source>
</evidence>
<dbReference type="EMBL" id="JAQNZF010000052">
    <property type="protein sequence ID" value="MDC2745324.1"/>
    <property type="molecule type" value="Genomic_DNA"/>
</dbReference>
<reference evidence="6 7" key="1">
    <citation type="journal article" date="2019" name="Nat. Med.">
        <title>A library of human gut bacterial isolates paired with longitudinal multiomics data enables mechanistic microbiome research.</title>
        <authorList>
            <person name="Poyet M."/>
            <person name="Groussin M."/>
            <person name="Gibbons S.M."/>
            <person name="Avila-Pacheco J."/>
            <person name="Jiang X."/>
            <person name="Kearney S.M."/>
            <person name="Perrotta A.R."/>
            <person name="Berdy B."/>
            <person name="Zhao S."/>
            <person name="Lieberman T.D."/>
            <person name="Swanson P.K."/>
            <person name="Smith M."/>
            <person name="Roesemann S."/>
            <person name="Alexander J.E."/>
            <person name="Rich S.A."/>
            <person name="Livny J."/>
            <person name="Vlamakis H."/>
            <person name="Clish C."/>
            <person name="Bullock K."/>
            <person name="Deik A."/>
            <person name="Scott J."/>
            <person name="Pierce K.A."/>
            <person name="Xavier R.J."/>
            <person name="Alm E.J."/>
        </authorList>
    </citation>
    <scope>NUCLEOTIDE SEQUENCE [LARGE SCALE GENOMIC DNA]</scope>
    <source>
        <strain evidence="3 9">BIOML-A14</strain>
        <strain evidence="1 7">BIOML-A160</strain>
        <strain evidence="2 6">BIOML-A163</strain>
        <strain evidence="4 8">BIOML-A2</strain>
    </source>
</reference>
<evidence type="ECO:0000313" key="5">
    <source>
        <dbReference type="EMBL" id="MDC2745324.1"/>
    </source>
</evidence>
<sequence length="94" mass="10443">MKKKIYLKMALGITLLVMIGTNICNSFKKETLSDLVLSNVEALANSRENGDKTWTAPRTIACDYQQGPWHTASIERICEFCVTPNSCTPRACGM</sequence>
<dbReference type="Proteomes" id="UP000435985">
    <property type="component" value="Unassembled WGS sequence"/>
</dbReference>
<comment type="caution">
    <text evidence="2">The sequence shown here is derived from an EMBL/GenBank/DDBJ whole genome shotgun (WGS) entry which is preliminary data.</text>
</comment>
<dbReference type="Proteomes" id="UP000365824">
    <property type="component" value="Unassembled WGS sequence"/>
</dbReference>
<evidence type="ECO:0000313" key="7">
    <source>
        <dbReference type="Proteomes" id="UP000365824"/>
    </source>
</evidence>
<dbReference type="Pfam" id="PF14055">
    <property type="entry name" value="NVEALA"/>
    <property type="match status" value="1"/>
</dbReference>
<evidence type="ECO:0000313" key="2">
    <source>
        <dbReference type="EMBL" id="KAA3953831.1"/>
    </source>
</evidence>
<dbReference type="Proteomes" id="UP000375690">
    <property type="component" value="Unassembled WGS sequence"/>
</dbReference>
<accession>A0A139KZD7</accession>
<dbReference type="RefSeq" id="WP_008648102.1">
    <property type="nucleotide sequence ID" value="NZ_CAAKNR010000111.1"/>
</dbReference>
<organism evidence="2 6">
    <name type="scientific">Bacteroides ovatus</name>
    <dbReference type="NCBI Taxonomy" id="28116"/>
    <lineage>
        <taxon>Bacteria</taxon>
        <taxon>Pseudomonadati</taxon>
        <taxon>Bacteroidota</taxon>
        <taxon>Bacteroidia</taxon>
        <taxon>Bacteroidales</taxon>
        <taxon>Bacteroidaceae</taxon>
        <taxon>Bacteroides</taxon>
    </lineage>
</organism>
<gene>
    <name evidence="4" type="ORF">F3B53_18975</name>
    <name evidence="3" type="ORF">F3B98_24275</name>
    <name evidence="2" type="ORF">F3D71_04445</name>
    <name evidence="1" type="ORF">F3F25_21295</name>
    <name evidence="5" type="ORF">PO382_24330</name>
</gene>
<evidence type="ECO:0000313" key="3">
    <source>
        <dbReference type="EMBL" id="KAA4661123.1"/>
    </source>
</evidence>
<evidence type="ECO:0000313" key="1">
    <source>
        <dbReference type="EMBL" id="KAA3924686.1"/>
    </source>
</evidence>
<proteinExistence type="predicted"/>
<protein>
    <submittedName>
        <fullName evidence="5">NVEALA domain-containing protein</fullName>
    </submittedName>
</protein>
<evidence type="ECO:0000313" key="8">
    <source>
        <dbReference type="Proteomes" id="UP000375690"/>
    </source>
</evidence>
<dbReference type="InterPro" id="IPR025905">
    <property type="entry name" value="NVEALA"/>
</dbReference>
<dbReference type="EMBL" id="VWLB01000042">
    <property type="protein sequence ID" value="KAA3924686.1"/>
    <property type="molecule type" value="Genomic_DNA"/>
</dbReference>
<evidence type="ECO:0000313" key="9">
    <source>
        <dbReference type="Proteomes" id="UP000435985"/>
    </source>
</evidence>
<dbReference type="Proteomes" id="UP000323717">
    <property type="component" value="Unassembled WGS sequence"/>
</dbReference>
<dbReference type="AlphaFoldDB" id="A0A139KZD7"/>
<dbReference type="EMBL" id="VWLE01000032">
    <property type="protein sequence ID" value="KAA3953831.1"/>
    <property type="molecule type" value="Genomic_DNA"/>
</dbReference>
<dbReference type="EMBL" id="VWFO01000049">
    <property type="protein sequence ID" value="KAA4661123.1"/>
    <property type="molecule type" value="Genomic_DNA"/>
</dbReference>
<dbReference type="EMBL" id="VWFC01000027">
    <property type="protein sequence ID" value="KAB1323636.1"/>
    <property type="molecule type" value="Genomic_DNA"/>
</dbReference>
<dbReference type="Proteomes" id="UP001219389">
    <property type="component" value="Unassembled WGS sequence"/>
</dbReference>
<name>A0A139KZD7_BACOV</name>
<reference evidence="5" key="2">
    <citation type="submission" date="2022-10" db="EMBL/GenBank/DDBJ databases">
        <title>Human gut microbiome strain richness.</title>
        <authorList>
            <person name="Chen-Liaw A."/>
        </authorList>
    </citation>
    <scope>NUCLEOTIDE SEQUENCE</scope>
    <source>
        <strain evidence="5">BSD2780120875st1_E1_BSD2780120875_150330</strain>
    </source>
</reference>
<evidence type="ECO:0000313" key="4">
    <source>
        <dbReference type="EMBL" id="KAB1323636.1"/>
    </source>
</evidence>